<dbReference type="Proteomes" id="UP001146793">
    <property type="component" value="Unassembled WGS sequence"/>
</dbReference>
<dbReference type="InterPro" id="IPR043136">
    <property type="entry name" value="B30.2/SPRY_sf"/>
</dbReference>
<dbReference type="AlphaFoldDB" id="A0AAV7ZL09"/>
<comment type="caution">
    <text evidence="4">The sequence shown here is derived from an EMBL/GenBank/DDBJ whole genome shotgun (WGS) entry which is preliminary data.</text>
</comment>
<evidence type="ECO:0000313" key="4">
    <source>
        <dbReference type="EMBL" id="KAJ3441874.1"/>
    </source>
</evidence>
<accession>A0AAV7ZL09</accession>
<name>A0AAV7ZL09_9EUKA</name>
<evidence type="ECO:0000256" key="2">
    <source>
        <dbReference type="SAM" id="MobiDB-lite"/>
    </source>
</evidence>
<dbReference type="Gene3D" id="2.60.120.920">
    <property type="match status" value="1"/>
</dbReference>
<feature type="compositionally biased region" description="Polar residues" evidence="2">
    <location>
        <begin position="447"/>
        <end position="470"/>
    </location>
</feature>
<gene>
    <name evidence="4" type="ORF">M0812_13894</name>
</gene>
<keyword evidence="1" id="KW-0175">Coiled coil</keyword>
<feature type="region of interest" description="Disordered" evidence="2">
    <location>
        <begin position="447"/>
        <end position="532"/>
    </location>
</feature>
<feature type="compositionally biased region" description="Low complexity" evidence="2">
    <location>
        <begin position="471"/>
        <end position="480"/>
    </location>
</feature>
<feature type="coiled-coil region" evidence="1">
    <location>
        <begin position="371"/>
        <end position="407"/>
    </location>
</feature>
<feature type="region of interest" description="Disordered" evidence="2">
    <location>
        <begin position="743"/>
        <end position="764"/>
    </location>
</feature>
<evidence type="ECO:0000259" key="3">
    <source>
        <dbReference type="Pfam" id="PF00622"/>
    </source>
</evidence>
<proteinExistence type="predicted"/>
<reference evidence="4" key="1">
    <citation type="submission" date="2022-08" db="EMBL/GenBank/DDBJ databases">
        <title>Novel sulphate-reducing endosymbionts in the free-living metamonad Anaeramoeba.</title>
        <authorList>
            <person name="Jerlstrom-Hultqvist J."/>
            <person name="Cepicka I."/>
            <person name="Gallot-Lavallee L."/>
            <person name="Salas-Leiva D."/>
            <person name="Curtis B.A."/>
            <person name="Zahonova K."/>
            <person name="Pipaliya S."/>
            <person name="Dacks J."/>
            <person name="Roger A.J."/>
        </authorList>
    </citation>
    <scope>NUCLEOTIDE SEQUENCE</scope>
    <source>
        <strain evidence="4">Busselton2</strain>
    </source>
</reference>
<dbReference type="EMBL" id="JANTQA010000029">
    <property type="protein sequence ID" value="KAJ3441874.1"/>
    <property type="molecule type" value="Genomic_DNA"/>
</dbReference>
<feature type="region of interest" description="Disordered" evidence="2">
    <location>
        <begin position="679"/>
        <end position="703"/>
    </location>
</feature>
<dbReference type="InterPro" id="IPR013320">
    <property type="entry name" value="ConA-like_dom_sf"/>
</dbReference>
<sequence length="921" mass="106579">MSIKIKPLQTTTPPLARFCLCTKPVTHFCQECKNMNNGTETFKNKCEVHNLPFNNYCKEHKRLVCTKCYETCCASHLNSIENVEEMWVELTENEKLKYDKQISGTFLKKLLRQIKQLKEGIELLNREKERVANYINDKVETLGDQLKQVKETSRNEFLDWYHNQIEFIKLQLTNKQQQMNLLQSIQNDQDDICDKDPVNEDELFLFVQKGIKILQAKSIIQFSQNEPPIGKVQKFPKNLDIQEQKKALGMIQFLAPINLPKCQCFVKTNTFVLGQQAITIHINIRDKDNNLIANIPEIPITVTIKGPNQRMVQFNNFQKNTQLNSNAGQFIGHFYPDAIGHYAILGLSINSKSIQLQIPIPVTVNQPQQIQQQLQQNKLQEQKEKELLLLQQQLQKREQDLQKNENTLLVKQNEFAIHLQQALQKQKQQSTVEQGNTPLVATYQPQKPTYTHNQSFPQKQNFSQSQKQLPNSSSNSIQKSKQFETAKIQSQPLSKQSSSNKFGMNQNQRNSTNRVPLSSSLNSTQPKPVVEEKKKVINEDKISQLLSKYPERVRVLAQYSLKIAQLKFTSYKIAKMNKNITYEEAILMKKIQTNIITISRTQDEYLKSSQDLNVIQMEQMQSKELFIQIRTEQYNQITIKYENAKKNRTTTQEELNYLNMMKTYLEDELKNERMQKPRGFVSGSTFTPKPNNVTTLNRPQPVNTTKGQPFQALNKIPNHQAKRNVQAQLKLQPIMLRRGLKNVPSQQRTQLRHQPQQQQQSAQEKYATNDFFKTHIGIKLSNLRKTAVSTSHKKTYKPIRSSLSYNTGIILAKFNIDHLKLGKNSVGVGITGSFTKLAGHKSPQGYMCFNNGHKFHKSKGELYCPKWARGDIIIVKADLNNRTVEFIRNNKNLGIAYRNIPERINFCVELRELNTKVTWLD</sequence>
<feature type="domain" description="SPRY" evidence="3">
    <location>
        <begin position="826"/>
        <end position="903"/>
    </location>
</feature>
<feature type="coiled-coil region" evidence="1">
    <location>
        <begin position="107"/>
        <end position="134"/>
    </location>
</feature>
<protein>
    <submittedName>
        <fullName evidence="4">Tripartite motif-containing protein</fullName>
    </submittedName>
</protein>
<dbReference type="SUPFAM" id="SSF49899">
    <property type="entry name" value="Concanavalin A-like lectins/glucanases"/>
    <property type="match status" value="1"/>
</dbReference>
<feature type="compositionally biased region" description="Polar residues" evidence="2">
    <location>
        <begin position="487"/>
        <end position="525"/>
    </location>
</feature>
<feature type="compositionally biased region" description="Low complexity" evidence="2">
    <location>
        <begin position="746"/>
        <end position="763"/>
    </location>
</feature>
<dbReference type="InterPro" id="IPR003877">
    <property type="entry name" value="SPRY_dom"/>
</dbReference>
<dbReference type="Pfam" id="PF00622">
    <property type="entry name" value="SPRY"/>
    <property type="match status" value="1"/>
</dbReference>
<evidence type="ECO:0000256" key="1">
    <source>
        <dbReference type="SAM" id="Coils"/>
    </source>
</evidence>
<feature type="compositionally biased region" description="Polar residues" evidence="2">
    <location>
        <begin position="682"/>
        <end position="703"/>
    </location>
</feature>
<organism evidence="4 5">
    <name type="scientific">Anaeramoeba flamelloides</name>
    <dbReference type="NCBI Taxonomy" id="1746091"/>
    <lineage>
        <taxon>Eukaryota</taxon>
        <taxon>Metamonada</taxon>
        <taxon>Anaeramoebidae</taxon>
        <taxon>Anaeramoeba</taxon>
    </lineage>
</organism>
<evidence type="ECO:0000313" key="5">
    <source>
        <dbReference type="Proteomes" id="UP001146793"/>
    </source>
</evidence>